<evidence type="ECO:0000259" key="1">
    <source>
        <dbReference type="PROSITE" id="PS50102"/>
    </source>
</evidence>
<keyword evidence="3" id="KW-1185">Reference proteome</keyword>
<evidence type="ECO:0000313" key="2">
    <source>
        <dbReference type="EMBL" id="MFB2897638.1"/>
    </source>
</evidence>
<dbReference type="SMART" id="SM00360">
    <property type="entry name" value="RRM"/>
    <property type="match status" value="1"/>
</dbReference>
<dbReference type="Proteomes" id="UP001576784">
    <property type="component" value="Unassembled WGS sequence"/>
</dbReference>
<gene>
    <name evidence="2" type="ORF">ACE1CI_32370</name>
</gene>
<proteinExistence type="predicted"/>
<feature type="domain" description="RRM" evidence="1">
    <location>
        <begin position="1"/>
        <end position="75"/>
    </location>
</feature>
<evidence type="ECO:0000313" key="3">
    <source>
        <dbReference type="Proteomes" id="UP001576784"/>
    </source>
</evidence>
<dbReference type="InterPro" id="IPR035979">
    <property type="entry name" value="RBD_domain_sf"/>
</dbReference>
<dbReference type="InterPro" id="IPR000504">
    <property type="entry name" value="RRM_dom"/>
</dbReference>
<sequence length="90" mass="10121">MIKVSGLPVDITESELHKLFENYGTIQSVTIERKSDESVAYVKLDKDENEKLAVEKLNETLFRDQYVLYLDLVRAEKGTGEGQQKGTGNG</sequence>
<reference evidence="2 3" key="1">
    <citation type="submission" date="2024-09" db="EMBL/GenBank/DDBJ databases">
        <title>Floridaenema gen nov. (Aerosakkonemataceae, Aerosakkonematales ord. nov., Cyanobacteria) from benthic tropical and subtropical fresh waters, with the description of four new species.</title>
        <authorList>
            <person name="Moretto J.A."/>
            <person name="Berthold D.E."/>
            <person name="Lefler F.W."/>
            <person name="Huang I.-S."/>
            <person name="Laughinghouse H. IV."/>
        </authorList>
    </citation>
    <scope>NUCLEOTIDE SEQUENCE [LARGE SCALE GENOMIC DNA]</scope>
    <source>
        <strain evidence="2 3">BLCC-F50</strain>
    </source>
</reference>
<dbReference type="PROSITE" id="PS50102">
    <property type="entry name" value="RRM"/>
    <property type="match status" value="1"/>
</dbReference>
<accession>A0ABV4Y0Y2</accession>
<organism evidence="2 3">
    <name type="scientific">Floridaenema flaviceps BLCC-F50</name>
    <dbReference type="NCBI Taxonomy" id="3153642"/>
    <lineage>
        <taxon>Bacteria</taxon>
        <taxon>Bacillati</taxon>
        <taxon>Cyanobacteriota</taxon>
        <taxon>Cyanophyceae</taxon>
        <taxon>Oscillatoriophycideae</taxon>
        <taxon>Aerosakkonematales</taxon>
        <taxon>Aerosakkonemataceae</taxon>
        <taxon>Floridanema</taxon>
        <taxon>Floridanema flaviceps</taxon>
    </lineage>
</organism>
<dbReference type="InterPro" id="IPR012677">
    <property type="entry name" value="Nucleotide-bd_a/b_plait_sf"/>
</dbReference>
<dbReference type="Pfam" id="PF00076">
    <property type="entry name" value="RRM_1"/>
    <property type="match status" value="1"/>
</dbReference>
<comment type="caution">
    <text evidence="2">The sequence shown here is derived from an EMBL/GenBank/DDBJ whole genome shotgun (WGS) entry which is preliminary data.</text>
</comment>
<protein>
    <recommendedName>
        <fullName evidence="1">RRM domain-containing protein</fullName>
    </recommendedName>
</protein>
<dbReference type="SUPFAM" id="SSF54928">
    <property type="entry name" value="RNA-binding domain, RBD"/>
    <property type="match status" value="1"/>
</dbReference>
<dbReference type="CDD" id="cd00590">
    <property type="entry name" value="RRM_SF"/>
    <property type="match status" value="1"/>
</dbReference>
<dbReference type="EMBL" id="JBHFNR010000262">
    <property type="protein sequence ID" value="MFB2897638.1"/>
    <property type="molecule type" value="Genomic_DNA"/>
</dbReference>
<dbReference type="Gene3D" id="3.30.70.330">
    <property type="match status" value="1"/>
</dbReference>
<name>A0ABV4Y0Y2_9CYAN</name>
<dbReference type="RefSeq" id="WP_413267249.1">
    <property type="nucleotide sequence ID" value="NZ_JBHFNR010000262.1"/>
</dbReference>